<reference evidence="1 2" key="1">
    <citation type="submission" date="2020-06" db="EMBL/GenBank/DDBJ databases">
        <title>Transcriptomic and genomic resources for Thalictrum thalictroides and T. hernandezii: Facilitating candidate gene discovery in an emerging model plant lineage.</title>
        <authorList>
            <person name="Arias T."/>
            <person name="Riano-Pachon D.M."/>
            <person name="Di Stilio V.S."/>
        </authorList>
    </citation>
    <scope>NUCLEOTIDE SEQUENCE [LARGE SCALE GENOMIC DNA]</scope>
    <source>
        <strain evidence="2">cv. WT478/WT964</strain>
        <tissue evidence="1">Leaves</tissue>
    </source>
</reference>
<dbReference type="AlphaFoldDB" id="A0A7J6VKE6"/>
<keyword evidence="2" id="KW-1185">Reference proteome</keyword>
<evidence type="ECO:0000313" key="1">
    <source>
        <dbReference type="EMBL" id="KAF5185227.1"/>
    </source>
</evidence>
<gene>
    <name evidence="1" type="ORF">FRX31_025186</name>
</gene>
<name>A0A7J6VKE6_THATH</name>
<sequence length="75" mass="8500">MLEKESVVVSEYNALPMFQQSQSQGGRDDKFGPFFVEVVEGRCRNRRGVLETKTVVAPSKMSLNASCWSWVIMKV</sequence>
<proteinExistence type="predicted"/>
<accession>A0A7J6VKE6</accession>
<evidence type="ECO:0000313" key="2">
    <source>
        <dbReference type="Proteomes" id="UP000554482"/>
    </source>
</evidence>
<comment type="caution">
    <text evidence="1">The sequence shown here is derived from an EMBL/GenBank/DDBJ whole genome shotgun (WGS) entry which is preliminary data.</text>
</comment>
<organism evidence="1 2">
    <name type="scientific">Thalictrum thalictroides</name>
    <name type="common">Rue-anemone</name>
    <name type="synonym">Anemone thalictroides</name>
    <dbReference type="NCBI Taxonomy" id="46969"/>
    <lineage>
        <taxon>Eukaryota</taxon>
        <taxon>Viridiplantae</taxon>
        <taxon>Streptophyta</taxon>
        <taxon>Embryophyta</taxon>
        <taxon>Tracheophyta</taxon>
        <taxon>Spermatophyta</taxon>
        <taxon>Magnoliopsida</taxon>
        <taxon>Ranunculales</taxon>
        <taxon>Ranunculaceae</taxon>
        <taxon>Thalictroideae</taxon>
        <taxon>Thalictrum</taxon>
    </lineage>
</organism>
<dbReference type="EMBL" id="JABWDY010030979">
    <property type="protein sequence ID" value="KAF5185227.1"/>
    <property type="molecule type" value="Genomic_DNA"/>
</dbReference>
<protein>
    <submittedName>
        <fullName evidence="1">Uncharacterized protein</fullName>
    </submittedName>
</protein>
<dbReference type="Proteomes" id="UP000554482">
    <property type="component" value="Unassembled WGS sequence"/>
</dbReference>